<reference evidence="7" key="1">
    <citation type="submission" date="2021-04" db="EMBL/GenBank/DDBJ databases">
        <title>Sinoanaerobacter chloroacetimidivorans sp. nov., an obligate anaerobic bacterium isolated from anaerobic sludge.</title>
        <authorList>
            <person name="Bao Y."/>
        </authorList>
    </citation>
    <scope>NUCLEOTIDE SEQUENCE</scope>
    <source>
        <strain evidence="7">BAD-6</strain>
    </source>
</reference>
<gene>
    <name evidence="7" type="ORF">KCX82_00160</name>
</gene>
<evidence type="ECO:0000256" key="3">
    <source>
        <dbReference type="ARBA" id="ARBA00022989"/>
    </source>
</evidence>
<evidence type="ECO:0000259" key="6">
    <source>
        <dbReference type="Pfam" id="PF04932"/>
    </source>
</evidence>
<evidence type="ECO:0000256" key="2">
    <source>
        <dbReference type="ARBA" id="ARBA00022692"/>
    </source>
</evidence>
<evidence type="ECO:0000256" key="5">
    <source>
        <dbReference type="SAM" id="Phobius"/>
    </source>
</evidence>
<keyword evidence="7" id="KW-0436">Ligase</keyword>
<dbReference type="EMBL" id="JAGSND010000001">
    <property type="protein sequence ID" value="MBR0596279.1"/>
    <property type="molecule type" value="Genomic_DNA"/>
</dbReference>
<feature type="transmembrane region" description="Helical" evidence="5">
    <location>
        <begin position="203"/>
        <end position="219"/>
    </location>
</feature>
<keyword evidence="2 5" id="KW-0812">Transmembrane</keyword>
<feature type="transmembrane region" description="Helical" evidence="5">
    <location>
        <begin position="249"/>
        <end position="266"/>
    </location>
</feature>
<feature type="transmembrane region" description="Helical" evidence="5">
    <location>
        <begin position="346"/>
        <end position="369"/>
    </location>
</feature>
<feature type="transmembrane region" description="Helical" evidence="5">
    <location>
        <begin position="7"/>
        <end position="25"/>
    </location>
</feature>
<feature type="transmembrane region" description="Helical" evidence="5">
    <location>
        <begin position="64"/>
        <end position="83"/>
    </location>
</feature>
<evidence type="ECO:0000313" key="7">
    <source>
        <dbReference type="EMBL" id="MBR0596279.1"/>
    </source>
</evidence>
<proteinExistence type="predicted"/>
<evidence type="ECO:0000256" key="1">
    <source>
        <dbReference type="ARBA" id="ARBA00004141"/>
    </source>
</evidence>
<accession>A0A8J7VWH0</accession>
<sequence>MNVSGKLVNYYVFIIICIVPLFYLPFSEADVFRQPKFALWTASFLITVLFLLRERIRTKEEIHWIFSSRINLMLGIYMALWTISTLLSVDKMSSITGLPLYNGLFQLILSIGTFLLVAGLFEFRLAYLKYVAITYIIISIYSILQYFRLDPLTPFYSDLMKNYEGQVFATIGNQNQVATCFIVAFVILSFYFIMEEQKRSDKLLTFISSILIFAGVMAASSRGGLLSISIVYLVSLPFVLKNKNYVKRYFTLALTCSLIFIIMDYASGSYLMDRMSTIYSEAGMIAQGEVNPDLGSKRMEIWINSIPLIKEYWLFGSGPATFFQVYDTFGFNQNGVQIASPHNESLLILITTGIFSLITYWAIVIVILVKGIRKIKENSQIVPLLLGLITYLIKNMLNCTVVTDMIIFWVLLAVIFGFTEKKTVSNR</sequence>
<dbReference type="PANTHER" id="PTHR37422:SF13">
    <property type="entry name" value="LIPOPOLYSACCHARIDE BIOSYNTHESIS PROTEIN PA4999-RELATED"/>
    <property type="match status" value="1"/>
</dbReference>
<feature type="transmembrane region" description="Helical" evidence="5">
    <location>
        <begin position="128"/>
        <end position="147"/>
    </location>
</feature>
<dbReference type="GO" id="GO:0016874">
    <property type="term" value="F:ligase activity"/>
    <property type="evidence" value="ECO:0007669"/>
    <property type="project" value="UniProtKB-KW"/>
</dbReference>
<keyword evidence="4 5" id="KW-0472">Membrane</keyword>
<feature type="transmembrane region" description="Helical" evidence="5">
    <location>
        <begin position="403"/>
        <end position="419"/>
    </location>
</feature>
<evidence type="ECO:0000313" key="8">
    <source>
        <dbReference type="Proteomes" id="UP000675664"/>
    </source>
</evidence>
<dbReference type="InterPro" id="IPR007016">
    <property type="entry name" value="O-antigen_ligase-rel_domated"/>
</dbReference>
<feature type="transmembrane region" description="Helical" evidence="5">
    <location>
        <begin position="37"/>
        <end position="52"/>
    </location>
</feature>
<feature type="transmembrane region" description="Helical" evidence="5">
    <location>
        <begin position="103"/>
        <end position="121"/>
    </location>
</feature>
<dbReference type="Proteomes" id="UP000675664">
    <property type="component" value="Unassembled WGS sequence"/>
</dbReference>
<comment type="subcellular location">
    <subcellularLocation>
        <location evidence="1">Membrane</location>
        <topology evidence="1">Multi-pass membrane protein</topology>
    </subcellularLocation>
</comment>
<dbReference type="InterPro" id="IPR051533">
    <property type="entry name" value="WaaL-like"/>
</dbReference>
<feature type="transmembrane region" description="Helical" evidence="5">
    <location>
        <begin position="167"/>
        <end position="191"/>
    </location>
</feature>
<feature type="domain" description="O-antigen ligase-related" evidence="6">
    <location>
        <begin position="208"/>
        <end position="360"/>
    </location>
</feature>
<keyword evidence="8" id="KW-1185">Reference proteome</keyword>
<organism evidence="7 8">
    <name type="scientific">Sinanaerobacter chloroacetimidivorans</name>
    <dbReference type="NCBI Taxonomy" id="2818044"/>
    <lineage>
        <taxon>Bacteria</taxon>
        <taxon>Bacillati</taxon>
        <taxon>Bacillota</taxon>
        <taxon>Clostridia</taxon>
        <taxon>Peptostreptococcales</taxon>
        <taxon>Anaerovoracaceae</taxon>
        <taxon>Sinanaerobacter</taxon>
    </lineage>
</organism>
<dbReference type="RefSeq" id="WP_227016416.1">
    <property type="nucleotide sequence ID" value="NZ_JAGSND010000001.1"/>
</dbReference>
<reference evidence="7" key="2">
    <citation type="submission" date="2021-04" db="EMBL/GenBank/DDBJ databases">
        <authorList>
            <person name="Liu J."/>
        </authorList>
    </citation>
    <scope>NUCLEOTIDE SEQUENCE</scope>
    <source>
        <strain evidence="7">BAD-6</strain>
    </source>
</reference>
<keyword evidence="3 5" id="KW-1133">Transmembrane helix</keyword>
<comment type="caution">
    <text evidence="7">The sequence shown here is derived from an EMBL/GenBank/DDBJ whole genome shotgun (WGS) entry which is preliminary data.</text>
</comment>
<dbReference type="Pfam" id="PF04932">
    <property type="entry name" value="Wzy_C"/>
    <property type="match status" value="1"/>
</dbReference>
<dbReference type="AlphaFoldDB" id="A0A8J7VWH0"/>
<evidence type="ECO:0000256" key="4">
    <source>
        <dbReference type="ARBA" id="ARBA00023136"/>
    </source>
</evidence>
<name>A0A8J7VWH0_9FIRM</name>
<dbReference type="GO" id="GO:0016020">
    <property type="term" value="C:membrane"/>
    <property type="evidence" value="ECO:0007669"/>
    <property type="project" value="UniProtKB-SubCell"/>
</dbReference>
<protein>
    <submittedName>
        <fullName evidence="7">O-antigen ligase family protein</fullName>
    </submittedName>
</protein>
<dbReference type="PANTHER" id="PTHR37422">
    <property type="entry name" value="TEICHURONIC ACID BIOSYNTHESIS PROTEIN TUAE"/>
    <property type="match status" value="1"/>
</dbReference>